<protein>
    <recommendedName>
        <fullName evidence="2">Calcineurin-like phosphoesterase domain-containing protein</fullName>
    </recommendedName>
</protein>
<dbReference type="InterPro" id="IPR004843">
    <property type="entry name" value="Calcineurin-like_PHP"/>
</dbReference>
<feature type="domain" description="Calcineurin-like phosphoesterase" evidence="2">
    <location>
        <begin position="77"/>
        <end position="313"/>
    </location>
</feature>
<dbReference type="AlphaFoldDB" id="A0A1V9YTE9"/>
<organism evidence="3 4">
    <name type="scientific">Achlya hypogyna</name>
    <name type="common">Oomycete</name>
    <name type="synonym">Protoachlya hypogyna</name>
    <dbReference type="NCBI Taxonomy" id="1202772"/>
    <lineage>
        <taxon>Eukaryota</taxon>
        <taxon>Sar</taxon>
        <taxon>Stramenopiles</taxon>
        <taxon>Oomycota</taxon>
        <taxon>Saprolegniomycetes</taxon>
        <taxon>Saprolegniales</taxon>
        <taxon>Achlyaceae</taxon>
        <taxon>Achlya</taxon>
    </lineage>
</organism>
<accession>A0A1V9YTE9</accession>
<dbReference type="PANTHER" id="PTHR32440">
    <property type="entry name" value="PHOSPHATASE DCR2-RELATED-RELATED"/>
    <property type="match status" value="1"/>
</dbReference>
<evidence type="ECO:0000259" key="2">
    <source>
        <dbReference type="Pfam" id="PF00149"/>
    </source>
</evidence>
<dbReference type="GO" id="GO:0016788">
    <property type="term" value="F:hydrolase activity, acting on ester bonds"/>
    <property type="evidence" value="ECO:0007669"/>
    <property type="project" value="TreeGrafter"/>
</dbReference>
<dbReference type="Gene3D" id="3.60.21.10">
    <property type="match status" value="1"/>
</dbReference>
<dbReference type="EMBL" id="JNBR01000970">
    <property type="protein sequence ID" value="OQR89035.1"/>
    <property type="molecule type" value="Genomic_DNA"/>
</dbReference>
<keyword evidence="4" id="KW-1185">Reference proteome</keyword>
<sequence length="399" mass="45231">MQLTSLALALALSVASVDAQLNINWLVKIVEDKLKKVEIPIINQFIDGEVQKSLVETAKIVRPPLTARQTGDVMSYKILQIPDMHYTGNRFFPCLNKPDDMKKLCFESYMNEMLDKMIDDINPDFVVFTGDQIESLWYPQSWLSSIDAIDTYSANVIKRKLPWAMVFGNHDEGIAPQIFANRKIMMAYIESLDYSYAKYGPFNIGGAGNYELTLRSPNNSSDMMHMYFADTRNDGDISLAQLDHLKTLSGAHKGQDIPALMFFHIPMPEYKEFNGTGQGDKREGIGGHANHSLYETITQNMGDVKATFCGHDHLNDFCFKKDNLHMCYGGGVGYGAIDLLSDTLMVDVGAGYNKGYHARTARVIEWSRSPTNESISTWLYRQNTVNTKEKYMIFERTFY</sequence>
<feature type="signal peptide" evidence="1">
    <location>
        <begin position="1"/>
        <end position="19"/>
    </location>
</feature>
<dbReference type="GO" id="GO:0005737">
    <property type="term" value="C:cytoplasm"/>
    <property type="evidence" value="ECO:0007669"/>
    <property type="project" value="TreeGrafter"/>
</dbReference>
<dbReference type="OrthoDB" id="783096at2759"/>
<dbReference type="STRING" id="1202772.A0A1V9YTE9"/>
<evidence type="ECO:0000313" key="4">
    <source>
        <dbReference type="Proteomes" id="UP000243579"/>
    </source>
</evidence>
<dbReference type="InterPro" id="IPR029052">
    <property type="entry name" value="Metallo-depent_PP-like"/>
</dbReference>
<reference evidence="3 4" key="1">
    <citation type="journal article" date="2014" name="Genome Biol. Evol.">
        <title>The secreted proteins of Achlya hypogyna and Thraustotheca clavata identify the ancestral oomycete secretome and reveal gene acquisitions by horizontal gene transfer.</title>
        <authorList>
            <person name="Misner I."/>
            <person name="Blouin N."/>
            <person name="Leonard G."/>
            <person name="Richards T.A."/>
            <person name="Lane C.E."/>
        </authorList>
    </citation>
    <scope>NUCLEOTIDE SEQUENCE [LARGE SCALE GENOMIC DNA]</scope>
    <source>
        <strain evidence="3 4">ATCC 48635</strain>
    </source>
</reference>
<keyword evidence="1" id="KW-0732">Signal</keyword>
<comment type="caution">
    <text evidence="3">The sequence shown here is derived from an EMBL/GenBank/DDBJ whole genome shotgun (WGS) entry which is preliminary data.</text>
</comment>
<dbReference type="Pfam" id="PF00149">
    <property type="entry name" value="Metallophos"/>
    <property type="match status" value="1"/>
</dbReference>
<gene>
    <name evidence="3" type="ORF">ACHHYP_06514</name>
</gene>
<dbReference type="SUPFAM" id="SSF56300">
    <property type="entry name" value="Metallo-dependent phosphatases"/>
    <property type="match status" value="1"/>
</dbReference>
<evidence type="ECO:0000313" key="3">
    <source>
        <dbReference type="EMBL" id="OQR89035.1"/>
    </source>
</evidence>
<name>A0A1V9YTE9_ACHHY</name>
<feature type="chain" id="PRO_5012596566" description="Calcineurin-like phosphoesterase domain-containing protein" evidence="1">
    <location>
        <begin position="20"/>
        <end position="399"/>
    </location>
</feature>
<proteinExistence type="predicted"/>
<dbReference type="Proteomes" id="UP000243579">
    <property type="component" value="Unassembled WGS sequence"/>
</dbReference>
<evidence type="ECO:0000256" key="1">
    <source>
        <dbReference type="SAM" id="SignalP"/>
    </source>
</evidence>
<dbReference type="PANTHER" id="PTHR32440:SF0">
    <property type="entry name" value="PHOSPHATASE DCR2-RELATED"/>
    <property type="match status" value="1"/>
</dbReference>
<dbReference type="CDD" id="cd07383">
    <property type="entry name" value="MPP_Dcr2"/>
    <property type="match status" value="1"/>
</dbReference>